<dbReference type="Proteomes" id="UP001281761">
    <property type="component" value="Unassembled WGS sequence"/>
</dbReference>
<evidence type="ECO:0000313" key="3">
    <source>
        <dbReference type="Proteomes" id="UP001281761"/>
    </source>
</evidence>
<accession>A0ABQ9YIA1</accession>
<gene>
    <name evidence="2" type="ORF">BLNAU_1533</name>
</gene>
<organism evidence="2 3">
    <name type="scientific">Blattamonas nauphoetae</name>
    <dbReference type="NCBI Taxonomy" id="2049346"/>
    <lineage>
        <taxon>Eukaryota</taxon>
        <taxon>Metamonada</taxon>
        <taxon>Preaxostyla</taxon>
        <taxon>Oxymonadida</taxon>
        <taxon>Blattamonas</taxon>
    </lineage>
</organism>
<name>A0ABQ9YIA1_9EUKA</name>
<dbReference type="EMBL" id="JARBJD010000006">
    <property type="protein sequence ID" value="KAK2963490.1"/>
    <property type="molecule type" value="Genomic_DNA"/>
</dbReference>
<keyword evidence="3" id="KW-1185">Reference proteome</keyword>
<proteinExistence type="predicted"/>
<evidence type="ECO:0000313" key="2">
    <source>
        <dbReference type="EMBL" id="KAK2963490.1"/>
    </source>
</evidence>
<feature type="compositionally biased region" description="Low complexity" evidence="1">
    <location>
        <begin position="882"/>
        <end position="895"/>
    </location>
</feature>
<reference evidence="2 3" key="1">
    <citation type="journal article" date="2022" name="bioRxiv">
        <title>Genomics of Preaxostyla Flagellates Illuminates Evolutionary Transitions and the Path Towards Mitochondrial Loss.</title>
        <authorList>
            <person name="Novak L.V.F."/>
            <person name="Treitli S.C."/>
            <person name="Pyrih J."/>
            <person name="Halakuc P."/>
            <person name="Pipaliya S.V."/>
            <person name="Vacek V."/>
            <person name="Brzon O."/>
            <person name="Soukal P."/>
            <person name="Eme L."/>
            <person name="Dacks J.B."/>
            <person name="Karnkowska A."/>
            <person name="Elias M."/>
            <person name="Hampl V."/>
        </authorList>
    </citation>
    <scope>NUCLEOTIDE SEQUENCE [LARGE SCALE GENOMIC DNA]</scope>
    <source>
        <strain evidence="2">NAU3</strain>
        <tissue evidence="2">Gut</tissue>
    </source>
</reference>
<sequence>MATSIFPIFSTLFTQTPLQITALRDTSAEQPDESLIPYGLSLSLNTGSDEPFHHQNRQTAPTRQCSFQTLQKLSSSRQPYKSPVHRDQHLDEKILKTRELETEYLHQKHKPALFDVLTNDLRFNPTILPIAAVSPTILSVFSQNLPLIPIAYISELQTSYHFKDRLIEMQKLMDSLIPHHQLGTAKSSMETIISLSYCVFSLQFRCGFDTPYFHLSVKQRQSGGISRLTQLIAHSLSVSTPIRAHLEQGNQELVTLGKHMRIPSFIAPINPPLAIHRLRTLYKASVDSIPPVLSPFFSTEFSLSHLLSVSPGSPAVSNLYSVPVPIHSSLFYAHSFSFPYTSYTFYQTLPLLQAIFPLHSRVAGSADAEDGSKTTLTSPNQNSSLARLHQFIKLPSRQDENDFSISLALRDIRKKMNTIRDMLEIKQNTPDLITKETDRAQKMESLSTFLLNELRRALNKTEVPNNPCQADSLTLLFPLLERIVFMSPQSPTTKNIITTLVNFPSLLLVKKDEKCSTVGWRIMRHHALRVESAHHSVNHSSASSLISNSTSSSSDQLSDNPFLNAVGSVEFLKTDPVSTPRSSNSEWDQLTPRPLYSVYSEKRHHDIVFETLHAYIVKRVETPTQLSTVLTSQLMPQLALLEGYLINCSTSVSTSLCLIHLAHDLIALRQSVVLTAETYIAQNTPTLISIKSLSSVHPFASMPSLWILSSILISIYTQLALHANDLKSVLVLLLLFFGPPSDPPKPDVFLTLVLSYCLDDVVRSDKPSLVVHRHSLSTGYTPCERQQPFTNFMFLISFLRAGVSLISRLGYTFTGFKQRPSSKSFSFDEDDVDGEARQPIPWPLNFFDSILNPLKGSLFELTSSGPKLFNVASPISPEPSDHSVQSSSQPSGDPLLSKSLPSSLFLPWFKNIGFATADFAME</sequence>
<evidence type="ECO:0000256" key="1">
    <source>
        <dbReference type="SAM" id="MobiDB-lite"/>
    </source>
</evidence>
<feature type="region of interest" description="Disordered" evidence="1">
    <location>
        <begin position="876"/>
        <end position="895"/>
    </location>
</feature>
<protein>
    <submittedName>
        <fullName evidence="2">Uncharacterized protein</fullName>
    </submittedName>
</protein>
<comment type="caution">
    <text evidence="2">The sequence shown here is derived from an EMBL/GenBank/DDBJ whole genome shotgun (WGS) entry which is preliminary data.</text>
</comment>